<dbReference type="InterPro" id="IPR036388">
    <property type="entry name" value="WH-like_DNA-bd_sf"/>
</dbReference>
<dbReference type="InterPro" id="IPR005119">
    <property type="entry name" value="LysR_subst-bd"/>
</dbReference>
<dbReference type="Pfam" id="PF03466">
    <property type="entry name" value="LysR_substrate"/>
    <property type="match status" value="1"/>
</dbReference>
<organism evidence="6 7">
    <name type="scientific">Caballeronia insecticola</name>
    <dbReference type="NCBI Taxonomy" id="758793"/>
    <lineage>
        <taxon>Bacteria</taxon>
        <taxon>Pseudomonadati</taxon>
        <taxon>Pseudomonadota</taxon>
        <taxon>Betaproteobacteria</taxon>
        <taxon>Burkholderiales</taxon>
        <taxon>Burkholderiaceae</taxon>
        <taxon>Caballeronia</taxon>
    </lineage>
</organism>
<gene>
    <name evidence="6" type="ORF">BRPE64_DCDS08730</name>
</gene>
<dbReference type="Gene3D" id="1.10.10.10">
    <property type="entry name" value="Winged helix-like DNA-binding domain superfamily/Winged helix DNA-binding domain"/>
    <property type="match status" value="1"/>
</dbReference>
<evidence type="ECO:0000259" key="5">
    <source>
        <dbReference type="PROSITE" id="PS50931"/>
    </source>
</evidence>
<evidence type="ECO:0000256" key="3">
    <source>
        <dbReference type="ARBA" id="ARBA00023125"/>
    </source>
</evidence>
<dbReference type="SUPFAM" id="SSF46785">
    <property type="entry name" value="Winged helix' DNA-binding domain"/>
    <property type="match status" value="1"/>
</dbReference>
<feature type="domain" description="HTH lysR-type" evidence="5">
    <location>
        <begin position="1"/>
        <end position="61"/>
    </location>
</feature>
<dbReference type="Proteomes" id="UP000013966">
    <property type="component" value="Plasmid p1"/>
</dbReference>
<comment type="similarity">
    <text evidence="1">Belongs to the LysR transcriptional regulatory family.</text>
</comment>
<keyword evidence="7" id="KW-1185">Reference proteome</keyword>
<dbReference type="PATRIC" id="fig|758793.3.peg.6016"/>
<proteinExistence type="inferred from homology"/>
<dbReference type="PROSITE" id="PS50931">
    <property type="entry name" value="HTH_LYSR"/>
    <property type="match status" value="1"/>
</dbReference>
<evidence type="ECO:0000256" key="4">
    <source>
        <dbReference type="ARBA" id="ARBA00023163"/>
    </source>
</evidence>
<dbReference type="SUPFAM" id="SSF53850">
    <property type="entry name" value="Periplasmic binding protein-like II"/>
    <property type="match status" value="1"/>
</dbReference>
<dbReference type="GO" id="GO:0043565">
    <property type="term" value="F:sequence-specific DNA binding"/>
    <property type="evidence" value="ECO:0007669"/>
    <property type="project" value="TreeGrafter"/>
</dbReference>
<dbReference type="Pfam" id="PF00126">
    <property type="entry name" value="HTH_1"/>
    <property type="match status" value="1"/>
</dbReference>
<dbReference type="InterPro" id="IPR036390">
    <property type="entry name" value="WH_DNA-bd_sf"/>
</dbReference>
<name>R4WTC3_9BURK</name>
<reference evidence="6 7" key="2">
    <citation type="journal article" date="2018" name="Int. J. Syst. Evol. Microbiol.">
        <title>Burkholderia insecticola sp. nov., a gut symbiotic bacterium of the bean bug Riptortus pedestris.</title>
        <authorList>
            <person name="Takeshita K."/>
            <person name="Tamaki H."/>
            <person name="Ohbayashi T."/>
            <person name="Meng X.-Y."/>
            <person name="Sone T."/>
            <person name="Mitani Y."/>
            <person name="Peeters C."/>
            <person name="Kikuchi Y."/>
            <person name="Vandamme P."/>
        </authorList>
    </citation>
    <scope>NUCLEOTIDE SEQUENCE [LARGE SCALE GENOMIC DNA]</scope>
    <source>
        <strain evidence="6">RPE64</strain>
        <plasmid evidence="6 7">p1</plasmid>
    </source>
</reference>
<evidence type="ECO:0000313" key="7">
    <source>
        <dbReference type="Proteomes" id="UP000013966"/>
    </source>
</evidence>
<sequence>MAMDQLLALRVFVRIAESGGFSRAADMLNMPKPTVTKLIQDLEAHLGTRLLQRSTRKVTVTQEGQTYYAYAIKLLADVEEMDTLFADAHGGPRGRLRVDIGSSLANLILLPHLPSFRRRYPEIQLELGVGDREVDLIGEGVDCVIRGGELTDTSLVARRLASLDWGTYASSDYVSARGTPSHPDELRAAHDVIAYFSSRTGRMFELTFEHGDETIRIDPRGGCGVSVNESTAHLTALVSGLGVGQTFAFMAAPWLQSGDLVALLPQWTRPLHPLSIVFPKSRHDSARLRAFVDWVLDVFRPYDAAQVFREQEIPSVE</sequence>
<dbReference type="Gene3D" id="3.40.190.10">
    <property type="entry name" value="Periplasmic binding protein-like II"/>
    <property type="match status" value="2"/>
</dbReference>
<dbReference type="InterPro" id="IPR000847">
    <property type="entry name" value="LysR_HTH_N"/>
</dbReference>
<keyword evidence="3" id="KW-0238">DNA-binding</keyword>
<evidence type="ECO:0000256" key="2">
    <source>
        <dbReference type="ARBA" id="ARBA00023015"/>
    </source>
</evidence>
<evidence type="ECO:0000313" key="6">
    <source>
        <dbReference type="EMBL" id="BAN27809.1"/>
    </source>
</evidence>
<keyword evidence="4" id="KW-0804">Transcription</keyword>
<dbReference type="KEGG" id="buo:BRPE64_DCDS08730"/>
<dbReference type="PANTHER" id="PTHR30537">
    <property type="entry name" value="HTH-TYPE TRANSCRIPTIONAL REGULATOR"/>
    <property type="match status" value="1"/>
</dbReference>
<geneLocation type="plasmid" evidence="6 7">
    <name>p1</name>
</geneLocation>
<evidence type="ECO:0000256" key="1">
    <source>
        <dbReference type="ARBA" id="ARBA00009437"/>
    </source>
</evidence>
<keyword evidence="2" id="KW-0805">Transcription regulation</keyword>
<dbReference type="CDD" id="cd08472">
    <property type="entry name" value="PBP2_CrgA_like_3"/>
    <property type="match status" value="1"/>
</dbReference>
<dbReference type="EMBL" id="AP013061">
    <property type="protein sequence ID" value="BAN27809.1"/>
    <property type="molecule type" value="Genomic_DNA"/>
</dbReference>
<dbReference type="InterPro" id="IPR058163">
    <property type="entry name" value="LysR-type_TF_proteobact-type"/>
</dbReference>
<keyword evidence="6" id="KW-0614">Plasmid</keyword>
<dbReference type="GO" id="GO:0006351">
    <property type="term" value="P:DNA-templated transcription"/>
    <property type="evidence" value="ECO:0007669"/>
    <property type="project" value="TreeGrafter"/>
</dbReference>
<dbReference type="GO" id="GO:0003700">
    <property type="term" value="F:DNA-binding transcription factor activity"/>
    <property type="evidence" value="ECO:0007669"/>
    <property type="project" value="InterPro"/>
</dbReference>
<dbReference type="FunFam" id="1.10.10.10:FF:000001">
    <property type="entry name" value="LysR family transcriptional regulator"/>
    <property type="match status" value="1"/>
</dbReference>
<accession>R4WTC3</accession>
<dbReference type="HOGENOM" id="CLU_039613_16_2_4"/>
<reference evidence="6 7" key="1">
    <citation type="journal article" date="2013" name="Genome Announc.">
        <title>Complete Genome Sequence of Burkholderia sp. Strain RPE64, Bacterial Symbiont of the Bean Bug Riptortus pedestris.</title>
        <authorList>
            <person name="Shibata T.F."/>
            <person name="Maeda T."/>
            <person name="Nikoh N."/>
            <person name="Yamaguchi K."/>
            <person name="Oshima K."/>
            <person name="Hattori M."/>
            <person name="Nishiyama T."/>
            <person name="Hasebe M."/>
            <person name="Fukatsu T."/>
            <person name="Kikuchi Y."/>
            <person name="Shigenobu S."/>
        </authorList>
    </citation>
    <scope>NUCLEOTIDE SEQUENCE [LARGE SCALE GENOMIC DNA]</scope>
    <source>
        <plasmid evidence="6 7">p1</plasmid>
    </source>
</reference>
<dbReference type="AlphaFoldDB" id="R4WTC3"/>
<protein>
    <submittedName>
        <fullName evidence="6">Transcriptional regulator lysr family</fullName>
    </submittedName>
</protein>
<dbReference type="PANTHER" id="PTHR30537:SF17">
    <property type="entry name" value="LYSR-FAMILY REGULATORY PROTEIN"/>
    <property type="match status" value="1"/>
</dbReference>